<evidence type="ECO:0000313" key="1">
    <source>
        <dbReference type="EMBL" id="EST47219.1"/>
    </source>
</evidence>
<dbReference type="VEuPathDB" id="GiardiaDB:SS50377_23350"/>
<dbReference type="EMBL" id="KI546046">
    <property type="protein sequence ID" value="EST47219.1"/>
    <property type="molecule type" value="Genomic_DNA"/>
</dbReference>
<sequence length="634" mass="74168">MKSIIQKFNIALSIDIDEFSLASQLQFTQLKDGISAQTVLVECLEDVNGKLIDTKKELLYPGMSYAATFSRKLQQYQDQAKAISIDVQKMIKTFKQTVTKQTQMYQDIQERVSLATFNVLQLTDEYEQKMQQRIQIEHQNFQQTIQNMDLKRYQEGYIQQSIVDQTMNVCSQLLNSYSDEKEDEFLDKKQVDQFLDISNNLVDDQRELQLWLKNSILYYQSEIDKRISNFKIDMQQYLTNRLAAIQDTITYVESQLAKYFTDDSYLIQLGNQVSDVQKSWQNDITNFKLIYVDGVLQSMKHKMVDIFEIKLTEDAANCLQHSEHFLKEITQMTTSWVEEQSTRRQKQKQVIDITDMLLRRLHSKAVDTVTVRSEQINALGLLLSSKLIDQLINMPNLIDANEFKHKINEKLDKATCDIAFTVYCPQEQYDHNEFVDTDAMQKYRLGSEGLNLRTRNKDMVQDNLGVFNIKSKDVKNDIEFLKTEPVMNMLAFGGKQVNQSVVFLTQGEKKKIQMQKVPQVLEKTILFDTLDKLEQENTKLNNSLQLNTGIDNQPKLKNMKKSFRKFKNHDPSEQHINIELVKDVESQRSYSNGTGLKPYDAPMNRWGNRQLWKLGNKDLINLEEYVSEYEKYFQ</sequence>
<reference evidence="1 2" key="1">
    <citation type="journal article" date="2014" name="PLoS Genet.">
        <title>The Genome of Spironucleus salmonicida Highlights a Fish Pathogen Adapted to Fluctuating Environments.</title>
        <authorList>
            <person name="Xu F."/>
            <person name="Jerlstrom-Hultqvist J."/>
            <person name="Einarsson E."/>
            <person name="Astvaldsson A."/>
            <person name="Svard S.G."/>
            <person name="Andersson J.O."/>
        </authorList>
    </citation>
    <scope>NUCLEOTIDE SEQUENCE</scope>
    <source>
        <strain evidence="2">ATCC 50377</strain>
    </source>
</reference>
<organism evidence="1">
    <name type="scientific">Spironucleus salmonicida</name>
    <dbReference type="NCBI Taxonomy" id="348837"/>
    <lineage>
        <taxon>Eukaryota</taxon>
        <taxon>Metamonada</taxon>
        <taxon>Diplomonadida</taxon>
        <taxon>Hexamitidae</taxon>
        <taxon>Hexamitinae</taxon>
        <taxon>Spironucleus</taxon>
    </lineage>
</organism>
<dbReference type="EMBL" id="AUWU02000003">
    <property type="protein sequence ID" value="KAH0575710.1"/>
    <property type="molecule type" value="Genomic_DNA"/>
</dbReference>
<reference evidence="2" key="2">
    <citation type="submission" date="2020-12" db="EMBL/GenBank/DDBJ databases">
        <title>New Spironucleus salmonicida genome in near-complete chromosomes.</title>
        <authorList>
            <person name="Xu F."/>
            <person name="Kurt Z."/>
            <person name="Jimenez-Gonzalez A."/>
            <person name="Astvaldsson A."/>
            <person name="Andersson J.O."/>
            <person name="Svard S.G."/>
        </authorList>
    </citation>
    <scope>NUCLEOTIDE SEQUENCE</scope>
    <source>
        <strain evidence="2">ATCC 50377</strain>
    </source>
</reference>
<protein>
    <submittedName>
        <fullName evidence="1">Uncharacterized protein</fullName>
    </submittedName>
</protein>
<gene>
    <name evidence="1" type="ORF">SS50377_12730</name>
    <name evidence="2" type="ORF">SS50377_23350</name>
</gene>
<keyword evidence="3" id="KW-1185">Reference proteome</keyword>
<name>V6M1Z6_9EUKA</name>
<dbReference type="AlphaFoldDB" id="V6M1Z6"/>
<proteinExistence type="predicted"/>
<accession>V6M1Z6</accession>
<evidence type="ECO:0000313" key="2">
    <source>
        <dbReference type="EMBL" id="KAH0575710.1"/>
    </source>
</evidence>
<dbReference type="Proteomes" id="UP000018208">
    <property type="component" value="Unassembled WGS sequence"/>
</dbReference>
<evidence type="ECO:0000313" key="3">
    <source>
        <dbReference type="Proteomes" id="UP000018208"/>
    </source>
</evidence>